<evidence type="ECO:0000256" key="1">
    <source>
        <dbReference type="SAM" id="MobiDB-lite"/>
    </source>
</evidence>
<feature type="signal peptide" evidence="2">
    <location>
        <begin position="1"/>
        <end position="35"/>
    </location>
</feature>
<feature type="compositionally biased region" description="Pro residues" evidence="1">
    <location>
        <begin position="242"/>
        <end position="266"/>
    </location>
</feature>
<organism evidence="3 4">
    <name type="scientific">Methyloligella halotolerans</name>
    <dbReference type="NCBI Taxonomy" id="1177755"/>
    <lineage>
        <taxon>Bacteria</taxon>
        <taxon>Pseudomonadati</taxon>
        <taxon>Pseudomonadota</taxon>
        <taxon>Alphaproteobacteria</taxon>
        <taxon>Hyphomicrobiales</taxon>
        <taxon>Hyphomicrobiaceae</taxon>
        <taxon>Methyloligella</taxon>
    </lineage>
</organism>
<gene>
    <name evidence="3" type="ORF">A7A08_01023</name>
</gene>
<keyword evidence="2" id="KW-0732">Signal</keyword>
<evidence type="ECO:0000313" key="4">
    <source>
        <dbReference type="Proteomes" id="UP000095087"/>
    </source>
</evidence>
<feature type="chain" id="PRO_5009116578" evidence="2">
    <location>
        <begin position="36"/>
        <end position="515"/>
    </location>
</feature>
<accession>A0A1E2S038</accession>
<comment type="caution">
    <text evidence="3">The sequence shown here is derived from an EMBL/GenBank/DDBJ whole genome shotgun (WGS) entry which is preliminary data.</text>
</comment>
<reference evidence="3 4" key="1">
    <citation type="submission" date="2016-07" db="EMBL/GenBank/DDBJ databases">
        <title>Draft genome sequence of Methyloligella halotolerans C2T (VKM B-2706T=CCUG 61687T=DSM 25045T), a halotolerant polyhydroxybutyrate accumulating methylotroph.</title>
        <authorList>
            <person name="Vasilenko O.V."/>
            <person name="Doronina N.V."/>
            <person name="Poroshina M.N."/>
            <person name="Tarlachkov S.V."/>
            <person name="Trotsenko Y.A."/>
        </authorList>
    </citation>
    <scope>NUCLEOTIDE SEQUENCE [LARGE SCALE GENOMIC DNA]</scope>
    <source>
        <strain evidence="3 4">VKM B-2706</strain>
    </source>
</reference>
<dbReference type="Proteomes" id="UP000095087">
    <property type="component" value="Unassembled WGS sequence"/>
</dbReference>
<feature type="region of interest" description="Disordered" evidence="1">
    <location>
        <begin position="237"/>
        <end position="271"/>
    </location>
</feature>
<dbReference type="AlphaFoldDB" id="A0A1E2S038"/>
<evidence type="ECO:0000313" key="3">
    <source>
        <dbReference type="EMBL" id="ODA67856.1"/>
    </source>
</evidence>
<proteinExistence type="predicted"/>
<evidence type="ECO:0000256" key="2">
    <source>
        <dbReference type="SAM" id="SignalP"/>
    </source>
</evidence>
<dbReference type="EMBL" id="MASI01000002">
    <property type="protein sequence ID" value="ODA67856.1"/>
    <property type="molecule type" value="Genomic_DNA"/>
</dbReference>
<name>A0A1E2S038_9HYPH</name>
<sequence length="515" mass="53971">MFSLFFGRAAFFSRAVRAAVILSLAIVFSASAAMAQEQEMEWSVYSNEDDGLATLNFGVPETDHLQFQASCEAAEPILIEIGADVSGLREGETVDVLFTGDAYDQTVEARVSGLQAEIGITGVTIKTKPDDPIWGAMSELDEIGYGVKGKPAETLILNGAGPKIQDFLEACKAYAENAASEQAAADEDSGPGISEKEAYEEAKDVGTVEAWEAFVKNFPSGFRADLARARISRLSDRAEAPAPAPEQPAAPPAAPPPPAASAPAPAPALGTVDLGPGSASWTNFNYELDEGNASAYAAGVQANGVKLITYCAPGKRLILLLEESPHGAYPQFQERVLQGLSNPIGVGFDPSAGKMLINYSNGASVAGTAYFQELDGSVRVTDPNAQGGFLPAGAEVFNLIKESTASFSAPPFQATFQLKGSKNAICAVLNRCGAAAPVCAQPKPALRPKDKPRGGCRAGQIKVDGKCMSRSNAIGYCGPGYTPRGGRCVLRSQPQAPRCPNGLVWSAQEGCHEDD</sequence>
<protein>
    <submittedName>
        <fullName evidence="3">Uncharacterized protein</fullName>
    </submittedName>
</protein>
<dbReference type="STRING" id="1177755.A7A08_01023"/>
<keyword evidence="4" id="KW-1185">Reference proteome</keyword>